<feature type="region of interest" description="Disordered" evidence="1">
    <location>
        <begin position="175"/>
        <end position="211"/>
    </location>
</feature>
<feature type="region of interest" description="Disordered" evidence="1">
    <location>
        <begin position="125"/>
        <end position="144"/>
    </location>
</feature>
<dbReference type="Proteomes" id="UP000629098">
    <property type="component" value="Unassembled WGS sequence"/>
</dbReference>
<name>A0A8J7CBE3_9CYAN</name>
<feature type="region of interest" description="Disordered" evidence="1">
    <location>
        <begin position="1"/>
        <end position="120"/>
    </location>
</feature>
<sequence>MAEGEPDLPASVLDLSATSKPPSESPLTTDRNSTKNREQSSRATAASSELISESPVRLDGKLGLISGETKLTTGELPSSATTEPDGDENLVSLPIRENTPIVSESPAESPAIKADSSDIKEPLSMETMPSVSEPKCESLSELPIDSNYNNRQDALSVVHERLLSESEPPIELQFTHKKKDTKKFEPETTHLGEHKPESLSFGGNDDSLTVDSELLSEPPKELLCEQTKENSEKPRTSIEPSSEIELLQNQPHLVDLIQNSEGTQKMICERTEAKTELPEFKTELQRRGEIVSEPLDDLPSSSLPTEGNKNSQVVPLQLTGAALARRLNVSPSTLRHKKNARNFAQWTSGHDPDGIAWYFDGQKFFSQPQ</sequence>
<accession>A0A8J7CBE3</accession>
<feature type="compositionally biased region" description="Polar residues" evidence="1">
    <location>
        <begin position="16"/>
        <end position="31"/>
    </location>
</feature>
<dbReference type="EMBL" id="JACXAE010000126">
    <property type="protein sequence ID" value="MBD2778261.1"/>
    <property type="molecule type" value="Genomic_DNA"/>
</dbReference>
<organism evidence="2 3">
    <name type="scientific">Iningainema tapete BLCC-T55</name>
    <dbReference type="NCBI Taxonomy" id="2748662"/>
    <lineage>
        <taxon>Bacteria</taxon>
        <taxon>Bacillati</taxon>
        <taxon>Cyanobacteriota</taxon>
        <taxon>Cyanophyceae</taxon>
        <taxon>Nostocales</taxon>
        <taxon>Scytonemataceae</taxon>
        <taxon>Iningainema tapete</taxon>
    </lineage>
</organism>
<keyword evidence="3" id="KW-1185">Reference proteome</keyword>
<evidence type="ECO:0000313" key="2">
    <source>
        <dbReference type="EMBL" id="MBD2778261.1"/>
    </source>
</evidence>
<feature type="compositionally biased region" description="Polar residues" evidence="1">
    <location>
        <begin position="41"/>
        <end position="51"/>
    </location>
</feature>
<reference evidence="2" key="1">
    <citation type="submission" date="2020-09" db="EMBL/GenBank/DDBJ databases">
        <title>Iningainema tapete sp. nov. (Scytonemataceae, Cyanobacteria) from greenhouses in central Florida (USA) produces two types of nodularin with biosynthetic potential for microcystin-LR and anabaenopeptins.</title>
        <authorList>
            <person name="Berthold D.E."/>
            <person name="Lefler F.W."/>
            <person name="Huang I.-S."/>
            <person name="Abdulla H."/>
            <person name="Zimba P.V."/>
            <person name="Laughinghouse H.D. IV."/>
        </authorList>
    </citation>
    <scope>NUCLEOTIDE SEQUENCE</scope>
    <source>
        <strain evidence="2">BLCCT55</strain>
    </source>
</reference>
<feature type="compositionally biased region" description="Basic and acidic residues" evidence="1">
    <location>
        <begin position="182"/>
        <end position="197"/>
    </location>
</feature>
<feature type="region of interest" description="Disordered" evidence="1">
    <location>
        <begin position="223"/>
        <end position="242"/>
    </location>
</feature>
<comment type="caution">
    <text evidence="2">The sequence shown here is derived from an EMBL/GenBank/DDBJ whole genome shotgun (WGS) entry which is preliminary data.</text>
</comment>
<proteinExistence type="predicted"/>
<gene>
    <name evidence="2" type="ORF">ICL16_41030</name>
</gene>
<feature type="compositionally biased region" description="Basic and acidic residues" evidence="1">
    <location>
        <begin position="223"/>
        <end position="236"/>
    </location>
</feature>
<dbReference type="AlphaFoldDB" id="A0A8J7CBE3"/>
<evidence type="ECO:0000313" key="3">
    <source>
        <dbReference type="Proteomes" id="UP000629098"/>
    </source>
</evidence>
<feature type="compositionally biased region" description="Polar residues" evidence="1">
    <location>
        <begin position="69"/>
        <end position="82"/>
    </location>
</feature>
<evidence type="ECO:0000256" key="1">
    <source>
        <dbReference type="SAM" id="MobiDB-lite"/>
    </source>
</evidence>
<protein>
    <submittedName>
        <fullName evidence="2">Uncharacterized protein</fullName>
    </submittedName>
</protein>
<dbReference type="RefSeq" id="WP_190837738.1">
    <property type="nucleotide sequence ID" value="NZ_CAWPPI010000126.1"/>
</dbReference>